<evidence type="ECO:0000256" key="1">
    <source>
        <dbReference type="SAM" id="Phobius"/>
    </source>
</evidence>
<sequence>MNYERNIVARIKRVVYSMTVTQSKLNFSSSEEQLVWKHIGNMTTKHENSNVRKLSLPKYQGWLETRQSRPATVQINDHLNNMPQNAKYSSNIIQNDMLEAASSVITQDIVREIKSGRTLYILIFDEAHEWLTEQMSTCIRYLHGTEITDVSQSFDGASFVGETIGLLEAIYAFQCSSTLCHNVFMKSQISCGMDKLNVQHSDTGWVSKYKGTVYISSNYISTVLLQHWQNHEDERRCRSKGSVYFVSLFVLILSSCWFALLNANSLLLHLQSPNLDFRPCLKLIESTIEEIAHL</sequence>
<dbReference type="EMBL" id="JARBHB010000007">
    <property type="protein sequence ID" value="KAJ8880066.1"/>
    <property type="molecule type" value="Genomic_DNA"/>
</dbReference>
<gene>
    <name evidence="2" type="ORF">PR048_020689</name>
</gene>
<reference evidence="2 3" key="1">
    <citation type="submission" date="2023-02" db="EMBL/GenBank/DDBJ databases">
        <title>LHISI_Scaffold_Assembly.</title>
        <authorList>
            <person name="Stuart O.P."/>
            <person name="Cleave R."/>
            <person name="Magrath M.J.L."/>
            <person name="Mikheyev A.S."/>
        </authorList>
    </citation>
    <scope>NUCLEOTIDE SEQUENCE [LARGE SCALE GENOMIC DNA]</scope>
    <source>
        <strain evidence="2">Daus_M_001</strain>
        <tissue evidence="2">Leg muscle</tissue>
    </source>
</reference>
<organism evidence="2 3">
    <name type="scientific">Dryococelus australis</name>
    <dbReference type="NCBI Taxonomy" id="614101"/>
    <lineage>
        <taxon>Eukaryota</taxon>
        <taxon>Metazoa</taxon>
        <taxon>Ecdysozoa</taxon>
        <taxon>Arthropoda</taxon>
        <taxon>Hexapoda</taxon>
        <taxon>Insecta</taxon>
        <taxon>Pterygota</taxon>
        <taxon>Neoptera</taxon>
        <taxon>Polyneoptera</taxon>
        <taxon>Phasmatodea</taxon>
        <taxon>Verophasmatodea</taxon>
        <taxon>Anareolatae</taxon>
        <taxon>Phasmatidae</taxon>
        <taxon>Eurycanthinae</taxon>
        <taxon>Dryococelus</taxon>
    </lineage>
</organism>
<feature type="transmembrane region" description="Helical" evidence="1">
    <location>
        <begin position="243"/>
        <end position="260"/>
    </location>
</feature>
<name>A0ABQ9H6Z8_9NEOP</name>
<dbReference type="PANTHER" id="PTHR45749">
    <property type="match status" value="1"/>
</dbReference>
<dbReference type="PANTHER" id="PTHR45749:SF21">
    <property type="entry name" value="DUF4371 DOMAIN-CONTAINING PROTEIN"/>
    <property type="match status" value="1"/>
</dbReference>
<evidence type="ECO:0000313" key="3">
    <source>
        <dbReference type="Proteomes" id="UP001159363"/>
    </source>
</evidence>
<proteinExistence type="predicted"/>
<keyword evidence="1" id="KW-0812">Transmembrane</keyword>
<accession>A0ABQ9H6Z8</accession>
<evidence type="ECO:0000313" key="2">
    <source>
        <dbReference type="EMBL" id="KAJ8880066.1"/>
    </source>
</evidence>
<protein>
    <submittedName>
        <fullName evidence="2">Uncharacterized protein</fullName>
    </submittedName>
</protein>
<keyword evidence="1" id="KW-1133">Transmembrane helix</keyword>
<keyword evidence="1" id="KW-0472">Membrane</keyword>
<dbReference type="Proteomes" id="UP001159363">
    <property type="component" value="Chromosome 6"/>
</dbReference>
<keyword evidence="3" id="KW-1185">Reference proteome</keyword>
<comment type="caution">
    <text evidence="2">The sequence shown here is derived from an EMBL/GenBank/DDBJ whole genome shotgun (WGS) entry which is preliminary data.</text>
</comment>